<dbReference type="EMBL" id="BKCJ010381677">
    <property type="protein sequence ID" value="GFA18177.1"/>
    <property type="molecule type" value="Genomic_DNA"/>
</dbReference>
<dbReference type="InterPro" id="IPR001878">
    <property type="entry name" value="Znf_CCHC"/>
</dbReference>
<evidence type="ECO:0000259" key="2">
    <source>
        <dbReference type="PROSITE" id="PS50158"/>
    </source>
</evidence>
<keyword evidence="1" id="KW-0862">Zinc</keyword>
<dbReference type="SMART" id="SM00343">
    <property type="entry name" value="ZnF_C2HC"/>
    <property type="match status" value="1"/>
</dbReference>
<name>A0A699J8F6_TANCI</name>
<keyword evidence="1" id="KW-0479">Metal-binding</keyword>
<proteinExistence type="predicted"/>
<dbReference type="Gene3D" id="3.40.50.300">
    <property type="entry name" value="P-loop containing nucleotide triphosphate hydrolases"/>
    <property type="match status" value="1"/>
</dbReference>
<dbReference type="Gene3D" id="4.10.60.10">
    <property type="entry name" value="Zinc finger, CCHC-type"/>
    <property type="match status" value="1"/>
</dbReference>
<organism evidence="3">
    <name type="scientific">Tanacetum cinerariifolium</name>
    <name type="common">Dalmatian daisy</name>
    <name type="synonym">Chrysanthemum cinerariifolium</name>
    <dbReference type="NCBI Taxonomy" id="118510"/>
    <lineage>
        <taxon>Eukaryota</taxon>
        <taxon>Viridiplantae</taxon>
        <taxon>Streptophyta</taxon>
        <taxon>Embryophyta</taxon>
        <taxon>Tracheophyta</taxon>
        <taxon>Spermatophyta</taxon>
        <taxon>Magnoliopsida</taxon>
        <taxon>eudicotyledons</taxon>
        <taxon>Gunneridae</taxon>
        <taxon>Pentapetalae</taxon>
        <taxon>asterids</taxon>
        <taxon>campanulids</taxon>
        <taxon>Asterales</taxon>
        <taxon>Asteraceae</taxon>
        <taxon>Asteroideae</taxon>
        <taxon>Anthemideae</taxon>
        <taxon>Anthemidinae</taxon>
        <taxon>Tanacetum</taxon>
    </lineage>
</organism>
<sequence>MSKTQSDFKLRVVEGEFTDSQIIVMLGENGTGKTTFIRMLAAEMMEAFKVSYKPQRILTKFDGLVRSLLKKRMTDIHDSQFASDVIKPLEIEELMDLKVQDLSGERPRLGSLLGLVTCDDLDAPKYLYSSSFLERMSLQTVLLLACTRETLSWFKEVLALLVEKTEFQLLKHVICTKGFQILLEIWFHGPEDKLNYLELPILLVPVPVVGQQVPLETLAAHAVWVKGQKEIDVPMLMTMEPDLQQNLETLGAYDMLKELKTLFVQNYNMHGMRKTVNELHAMLNRHEQTLPKKDAPALHAIRASKIHPPPKKEDPAKDPVCHHCGDTGHWKRKCPQYLSELLKNKKLPRGASTSGIFTIELFTFLGKYWVYDAGCGTHICKTTQGLGGSRKLKP</sequence>
<comment type="caution">
    <text evidence="3">The sequence shown here is derived from an EMBL/GenBank/DDBJ whole genome shotgun (WGS) entry which is preliminary data.</text>
</comment>
<keyword evidence="1" id="KW-0863">Zinc-finger</keyword>
<accession>A0A699J8F6</accession>
<dbReference type="InterPro" id="IPR027417">
    <property type="entry name" value="P-loop_NTPase"/>
</dbReference>
<gene>
    <name evidence="3" type="ORF">Tci_590149</name>
</gene>
<dbReference type="GO" id="GO:0008270">
    <property type="term" value="F:zinc ion binding"/>
    <property type="evidence" value="ECO:0007669"/>
    <property type="project" value="UniProtKB-KW"/>
</dbReference>
<dbReference type="InterPro" id="IPR013283">
    <property type="entry name" value="RLI1"/>
</dbReference>
<evidence type="ECO:0000313" key="3">
    <source>
        <dbReference type="EMBL" id="GFA18177.1"/>
    </source>
</evidence>
<feature type="domain" description="CCHC-type" evidence="2">
    <location>
        <begin position="321"/>
        <end position="336"/>
    </location>
</feature>
<reference evidence="3" key="1">
    <citation type="journal article" date="2019" name="Sci. Rep.">
        <title>Draft genome of Tanacetum cinerariifolium, the natural source of mosquito coil.</title>
        <authorList>
            <person name="Yamashiro T."/>
            <person name="Shiraishi A."/>
            <person name="Satake H."/>
            <person name="Nakayama K."/>
        </authorList>
    </citation>
    <scope>NUCLEOTIDE SEQUENCE</scope>
</reference>
<dbReference type="AlphaFoldDB" id="A0A699J8F6"/>
<dbReference type="SUPFAM" id="SSF52540">
    <property type="entry name" value="P-loop containing nucleoside triphosphate hydrolases"/>
    <property type="match status" value="1"/>
</dbReference>
<dbReference type="SUPFAM" id="SSF57756">
    <property type="entry name" value="Retrovirus zinc finger-like domains"/>
    <property type="match status" value="1"/>
</dbReference>
<dbReference type="GO" id="GO:0003676">
    <property type="term" value="F:nucleic acid binding"/>
    <property type="evidence" value="ECO:0007669"/>
    <property type="project" value="InterPro"/>
</dbReference>
<dbReference type="PROSITE" id="PS50158">
    <property type="entry name" value="ZF_CCHC"/>
    <property type="match status" value="1"/>
</dbReference>
<dbReference type="PANTHER" id="PTHR19248">
    <property type="entry name" value="ATP-BINDING TRANSPORT PROTEIN-RELATED"/>
    <property type="match status" value="1"/>
</dbReference>
<dbReference type="InterPro" id="IPR036875">
    <property type="entry name" value="Znf_CCHC_sf"/>
</dbReference>
<evidence type="ECO:0000256" key="1">
    <source>
        <dbReference type="PROSITE-ProRule" id="PRU00047"/>
    </source>
</evidence>
<protein>
    <submittedName>
        <fullName evidence="3">ABC transporter E family member 2-like</fullName>
    </submittedName>
</protein>
<dbReference type="Pfam" id="PF00098">
    <property type="entry name" value="zf-CCHC"/>
    <property type="match status" value="1"/>
</dbReference>